<proteinExistence type="predicted"/>
<sequence>MANPCVPSPLTDQAISRFKSDPKSIVSPTSDARAIEGVVADLASTDASVAPDLVRLAAEVSPAFRIAIAAGLARAAKACSTVDQHAALVIQQAVAGFDDGPFQSAFASVAEDLSTAATSAALSSATGSAGSVVIVNPNRSPGSAKNPGGGGRTAIFQINSGGTAVASRPGTSSSTAASPVSATR</sequence>
<organism evidence="2 3">
    <name type="scientific">Bradyrhizobium australiense</name>
    <dbReference type="NCBI Taxonomy" id="2721161"/>
    <lineage>
        <taxon>Bacteria</taxon>
        <taxon>Pseudomonadati</taxon>
        <taxon>Pseudomonadota</taxon>
        <taxon>Alphaproteobacteria</taxon>
        <taxon>Hyphomicrobiales</taxon>
        <taxon>Nitrobacteraceae</taxon>
        <taxon>Bradyrhizobium</taxon>
    </lineage>
</organism>
<dbReference type="Proteomes" id="UP000544122">
    <property type="component" value="Unassembled WGS sequence"/>
</dbReference>
<feature type="region of interest" description="Disordered" evidence="1">
    <location>
        <begin position="162"/>
        <end position="184"/>
    </location>
</feature>
<gene>
    <name evidence="2" type="ORF">HCN58_29740</name>
</gene>
<protein>
    <submittedName>
        <fullName evidence="2">Uncharacterized protein</fullName>
    </submittedName>
</protein>
<evidence type="ECO:0000256" key="1">
    <source>
        <dbReference type="SAM" id="MobiDB-lite"/>
    </source>
</evidence>
<accession>A0A7Y4LZE2</accession>
<evidence type="ECO:0000313" key="2">
    <source>
        <dbReference type="EMBL" id="NOJ43695.1"/>
    </source>
</evidence>
<name>A0A7Y4LZE2_9BRAD</name>
<dbReference type="AlphaFoldDB" id="A0A7Y4LZE2"/>
<reference evidence="2 3" key="1">
    <citation type="submission" date="2020-03" db="EMBL/GenBank/DDBJ databases">
        <title>Bradyrhizobium diversity isolated from nodules of Indigofera sp.</title>
        <authorList>
            <person name="Klepa M."/>
            <person name="Helene L."/>
            <person name="Hungria M."/>
        </authorList>
    </citation>
    <scope>NUCLEOTIDE SEQUENCE [LARGE SCALE GENOMIC DNA]</scope>
    <source>
        <strain evidence="2 3">WSM 1791</strain>
    </source>
</reference>
<keyword evidence="3" id="KW-1185">Reference proteome</keyword>
<evidence type="ECO:0000313" key="3">
    <source>
        <dbReference type="Proteomes" id="UP000544122"/>
    </source>
</evidence>
<feature type="compositionally biased region" description="Low complexity" evidence="1">
    <location>
        <begin position="166"/>
        <end position="184"/>
    </location>
</feature>
<dbReference type="EMBL" id="JAAVLX010000011">
    <property type="protein sequence ID" value="NOJ43695.1"/>
    <property type="molecule type" value="Genomic_DNA"/>
</dbReference>
<comment type="caution">
    <text evidence="2">The sequence shown here is derived from an EMBL/GenBank/DDBJ whole genome shotgun (WGS) entry which is preliminary data.</text>
</comment>